<keyword evidence="2" id="KW-0408">Iron</keyword>
<reference evidence="3 4" key="1">
    <citation type="journal article" date="2019" name="Commun. Biol.">
        <title>The bagworm genome reveals a unique fibroin gene that provides high tensile strength.</title>
        <authorList>
            <person name="Kono N."/>
            <person name="Nakamura H."/>
            <person name="Ohtoshi R."/>
            <person name="Tomita M."/>
            <person name="Numata K."/>
            <person name="Arakawa K."/>
        </authorList>
    </citation>
    <scope>NUCLEOTIDE SEQUENCE [LARGE SCALE GENOMIC DNA]</scope>
</reference>
<dbReference type="PANTHER" id="PTHR11475:SF86">
    <property type="entry name" value="PEROXIDASE"/>
    <property type="match status" value="1"/>
</dbReference>
<dbReference type="InterPro" id="IPR010255">
    <property type="entry name" value="Haem_peroxidase_sf"/>
</dbReference>
<dbReference type="AlphaFoldDB" id="A0A4C1WVM4"/>
<dbReference type="GO" id="GO:0046872">
    <property type="term" value="F:metal ion binding"/>
    <property type="evidence" value="ECO:0007669"/>
    <property type="project" value="UniProtKB-KW"/>
</dbReference>
<dbReference type="PROSITE" id="PS50292">
    <property type="entry name" value="PEROXIDASE_3"/>
    <property type="match status" value="1"/>
</dbReference>
<dbReference type="InterPro" id="IPR037120">
    <property type="entry name" value="Haem_peroxidase_sf_animal"/>
</dbReference>
<keyword evidence="2" id="KW-0479">Metal-binding</keyword>
<evidence type="ECO:0000256" key="1">
    <source>
        <dbReference type="ARBA" id="ARBA00022559"/>
    </source>
</evidence>
<dbReference type="EMBL" id="BGZK01000658">
    <property type="protein sequence ID" value="GBP54963.1"/>
    <property type="molecule type" value="Genomic_DNA"/>
</dbReference>
<protein>
    <submittedName>
        <fullName evidence="3">Peroxidase</fullName>
    </submittedName>
</protein>
<dbReference type="PRINTS" id="PR00457">
    <property type="entry name" value="ANPEROXIDASE"/>
</dbReference>
<sequence length="638" mass="72179">MVGLEKGMELFWMGFARLQAGVIPLIHFLSIIVEKLLGLGLLVNGVLLAIMDSKTVSRQARLAIHNGVLILARMHNSESWVWQKKNEGGINAVKMRSPCSMCGVSQKDRCKNSDVRRRRGLKEDIVIRVETDKGIRVSASGEPLPSARRVRTALLHTGRVVDNNFNIAALQFAGFSAADVSFVDGVLDYIFSRTYCCEPEGQADPRCVPIAVPDDDPYLRVTDIRCLNFSRAQTFQDSGCIPTTLPPEQINFQTPTLDLSIVYGVNDEALALVRGSEKGLLRMEIRNNRYVPPGDATSDCSQNMPNETVCYRFGYSSLGNFDLRLATITIFFAREHNRIAKALAAVNPCWADDRLFGVARQINIATFCNILVYELLPLLLGYENMLNYGLISDKIEYTTAYDSHAEPNLYAEFVIGMRYFHTFAEGRIKTYDAHYRESAEYSISDTLFRTGLIEQNHTFEEINRGTFYQKSGSLDDIVDPDAKKFYSKFHRANDLLAIDIQRGRDMGVRGYNAYRRLCGMKYAQKFDDFLDTMDVEKVDVLKKLYKEVDDVDLQAGITSERHIQGGYVGPTLFCIMVKQLQLLKYGDRFWFERGDQFHSFTLPQLREVRGTTMARFACDNAEGLDRIQPKAFLNVGFG</sequence>
<gene>
    <name evidence="3" type="primary">Pxd</name>
    <name evidence="3" type="ORF">EVAR_50407_1</name>
</gene>
<dbReference type="PANTHER" id="PTHR11475">
    <property type="entry name" value="OXIDASE/PEROXIDASE"/>
    <property type="match status" value="1"/>
</dbReference>
<comment type="caution">
    <text evidence="3">The sequence shown here is derived from an EMBL/GenBank/DDBJ whole genome shotgun (WGS) entry which is preliminary data.</text>
</comment>
<feature type="binding site" description="axial binding residue" evidence="2">
    <location>
        <position position="421"/>
    </location>
    <ligand>
        <name>heme b</name>
        <dbReference type="ChEBI" id="CHEBI:60344"/>
    </ligand>
    <ligandPart>
        <name>Fe</name>
        <dbReference type="ChEBI" id="CHEBI:18248"/>
    </ligandPart>
</feature>
<organism evidence="3 4">
    <name type="scientific">Eumeta variegata</name>
    <name type="common">Bagworm moth</name>
    <name type="synonym">Eumeta japonica</name>
    <dbReference type="NCBI Taxonomy" id="151549"/>
    <lineage>
        <taxon>Eukaryota</taxon>
        <taxon>Metazoa</taxon>
        <taxon>Ecdysozoa</taxon>
        <taxon>Arthropoda</taxon>
        <taxon>Hexapoda</taxon>
        <taxon>Insecta</taxon>
        <taxon>Pterygota</taxon>
        <taxon>Neoptera</taxon>
        <taxon>Endopterygota</taxon>
        <taxon>Lepidoptera</taxon>
        <taxon>Glossata</taxon>
        <taxon>Ditrysia</taxon>
        <taxon>Tineoidea</taxon>
        <taxon>Psychidae</taxon>
        <taxon>Oiketicinae</taxon>
        <taxon>Eumeta</taxon>
    </lineage>
</organism>
<dbReference type="GO" id="GO:0006979">
    <property type="term" value="P:response to oxidative stress"/>
    <property type="evidence" value="ECO:0007669"/>
    <property type="project" value="InterPro"/>
</dbReference>
<evidence type="ECO:0000256" key="2">
    <source>
        <dbReference type="PIRSR" id="PIRSR619791-2"/>
    </source>
</evidence>
<dbReference type="GO" id="GO:0020037">
    <property type="term" value="F:heme binding"/>
    <property type="evidence" value="ECO:0007669"/>
    <property type="project" value="InterPro"/>
</dbReference>
<evidence type="ECO:0000313" key="4">
    <source>
        <dbReference type="Proteomes" id="UP000299102"/>
    </source>
</evidence>
<dbReference type="Gene3D" id="1.10.640.10">
    <property type="entry name" value="Haem peroxidase domain superfamily, animal type"/>
    <property type="match status" value="1"/>
</dbReference>
<dbReference type="SUPFAM" id="SSF48113">
    <property type="entry name" value="Heme-dependent peroxidases"/>
    <property type="match status" value="1"/>
</dbReference>
<dbReference type="STRING" id="151549.A0A4C1WVM4"/>
<evidence type="ECO:0000313" key="3">
    <source>
        <dbReference type="EMBL" id="GBP54963.1"/>
    </source>
</evidence>
<dbReference type="Proteomes" id="UP000299102">
    <property type="component" value="Unassembled WGS sequence"/>
</dbReference>
<keyword evidence="1 3" id="KW-0575">Peroxidase</keyword>
<dbReference type="InterPro" id="IPR019791">
    <property type="entry name" value="Haem_peroxidase_animal"/>
</dbReference>
<proteinExistence type="predicted"/>
<dbReference type="OrthoDB" id="823504at2759"/>
<dbReference type="GO" id="GO:0004601">
    <property type="term" value="F:peroxidase activity"/>
    <property type="evidence" value="ECO:0007669"/>
    <property type="project" value="UniProtKB-KW"/>
</dbReference>
<name>A0A4C1WVM4_EUMVA</name>
<accession>A0A4C1WVM4</accession>
<keyword evidence="1 3" id="KW-0560">Oxidoreductase</keyword>
<keyword evidence="4" id="KW-1185">Reference proteome</keyword>
<keyword evidence="2" id="KW-0349">Heme</keyword>
<dbReference type="Pfam" id="PF03098">
    <property type="entry name" value="An_peroxidase"/>
    <property type="match status" value="1"/>
</dbReference>